<name>A0A4R3YFA7_9FIRM</name>
<organism evidence="1 2">
    <name type="scientific">Longibaculum muris</name>
    <dbReference type="NCBI Taxonomy" id="1796628"/>
    <lineage>
        <taxon>Bacteria</taxon>
        <taxon>Bacillati</taxon>
        <taxon>Bacillota</taxon>
        <taxon>Erysipelotrichia</taxon>
        <taxon>Erysipelotrichales</taxon>
        <taxon>Coprobacillaceae</taxon>
        <taxon>Longibaculum</taxon>
    </lineage>
</organism>
<protein>
    <submittedName>
        <fullName evidence="1">Uncharacterized protein</fullName>
    </submittedName>
</protein>
<evidence type="ECO:0000313" key="2">
    <source>
        <dbReference type="Proteomes" id="UP000295515"/>
    </source>
</evidence>
<dbReference type="AlphaFoldDB" id="A0A4R3YFA7"/>
<proteinExistence type="predicted"/>
<gene>
    <name evidence="1" type="ORF">EDD60_1337</name>
</gene>
<dbReference type="RefSeq" id="WP_257529325.1">
    <property type="nucleotide sequence ID" value="NZ_JANKBF010000028.1"/>
</dbReference>
<dbReference type="Proteomes" id="UP000295515">
    <property type="component" value="Unassembled WGS sequence"/>
</dbReference>
<dbReference type="EMBL" id="SMCQ01000033">
    <property type="protein sequence ID" value="TCV91225.1"/>
    <property type="molecule type" value="Genomic_DNA"/>
</dbReference>
<dbReference type="SUPFAM" id="SSF50475">
    <property type="entry name" value="FMN-binding split barrel"/>
    <property type="match status" value="1"/>
</dbReference>
<sequence>MIHFEREVTDPIFIHEMLQLFHHVNVGMIDEDGYPYVVLQVWL</sequence>
<evidence type="ECO:0000313" key="1">
    <source>
        <dbReference type="EMBL" id="TCV91225.1"/>
    </source>
</evidence>
<dbReference type="GeneID" id="98917038"/>
<accession>A0A4R3YFA7</accession>
<comment type="caution">
    <text evidence="1">The sequence shown here is derived from an EMBL/GenBank/DDBJ whole genome shotgun (WGS) entry which is preliminary data.</text>
</comment>
<reference evidence="1 2" key="1">
    <citation type="submission" date="2019-03" db="EMBL/GenBank/DDBJ databases">
        <title>Genomic Encyclopedia of Type Strains, Phase IV (KMG-IV): sequencing the most valuable type-strain genomes for metagenomic binning, comparative biology and taxonomic classification.</title>
        <authorList>
            <person name="Goeker M."/>
        </authorList>
    </citation>
    <scope>NUCLEOTIDE SEQUENCE [LARGE SCALE GENOMIC DNA]</scope>
    <source>
        <strain evidence="1 2">DSM 29487</strain>
    </source>
</reference>
<keyword evidence="2" id="KW-1185">Reference proteome</keyword>